<dbReference type="RefSeq" id="WP_067642443.1">
    <property type="nucleotide sequence ID" value="NZ_JAAXOM010000006.1"/>
</dbReference>
<protein>
    <submittedName>
        <fullName evidence="9">DUF2029 domain-containing protein</fullName>
    </submittedName>
</protein>
<evidence type="ECO:0000256" key="3">
    <source>
        <dbReference type="ARBA" id="ARBA00022679"/>
    </source>
</evidence>
<dbReference type="GO" id="GO:0016758">
    <property type="term" value="F:hexosyltransferase activity"/>
    <property type="evidence" value="ECO:0007669"/>
    <property type="project" value="InterPro"/>
</dbReference>
<evidence type="ECO:0000256" key="5">
    <source>
        <dbReference type="ARBA" id="ARBA00022989"/>
    </source>
</evidence>
<keyword evidence="3" id="KW-0808">Transferase</keyword>
<dbReference type="EMBL" id="JAAXOM010000006">
    <property type="protein sequence ID" value="NKX90349.1"/>
    <property type="molecule type" value="Genomic_DNA"/>
</dbReference>
<name>A0A846WA86_9NOCA</name>
<feature type="transmembrane region" description="Helical" evidence="8">
    <location>
        <begin position="199"/>
        <end position="220"/>
    </location>
</feature>
<evidence type="ECO:0000313" key="9">
    <source>
        <dbReference type="EMBL" id="NKX90349.1"/>
    </source>
</evidence>
<gene>
    <name evidence="9" type="ORF">HGA10_23980</name>
</gene>
<accession>A0A846WA86</accession>
<dbReference type="Pfam" id="PF09594">
    <property type="entry name" value="GT87"/>
    <property type="match status" value="1"/>
</dbReference>
<feature type="transmembrane region" description="Helical" evidence="8">
    <location>
        <begin position="131"/>
        <end position="164"/>
    </location>
</feature>
<feature type="transmembrane region" description="Helical" evidence="8">
    <location>
        <begin position="332"/>
        <end position="350"/>
    </location>
</feature>
<dbReference type="GO" id="GO:0005886">
    <property type="term" value="C:plasma membrane"/>
    <property type="evidence" value="ECO:0007669"/>
    <property type="project" value="UniProtKB-SubCell"/>
</dbReference>
<evidence type="ECO:0000256" key="6">
    <source>
        <dbReference type="ARBA" id="ARBA00023136"/>
    </source>
</evidence>
<reference evidence="9 10" key="1">
    <citation type="submission" date="2020-04" db="EMBL/GenBank/DDBJ databases">
        <title>MicrobeNet Type strains.</title>
        <authorList>
            <person name="Nicholson A.C."/>
        </authorList>
    </citation>
    <scope>NUCLEOTIDE SEQUENCE [LARGE SCALE GENOMIC DNA]</scope>
    <source>
        <strain evidence="9 10">DSM 44960</strain>
    </source>
</reference>
<feature type="transmembrane region" description="Helical" evidence="8">
    <location>
        <begin position="20"/>
        <end position="38"/>
    </location>
</feature>
<evidence type="ECO:0000256" key="2">
    <source>
        <dbReference type="ARBA" id="ARBA00022475"/>
    </source>
</evidence>
<feature type="transmembrane region" description="Helical" evidence="8">
    <location>
        <begin position="170"/>
        <end position="192"/>
    </location>
</feature>
<feature type="transmembrane region" description="Helical" evidence="8">
    <location>
        <begin position="285"/>
        <end position="303"/>
    </location>
</feature>
<dbReference type="Proteomes" id="UP000572007">
    <property type="component" value="Unassembled WGS sequence"/>
</dbReference>
<keyword evidence="2" id="KW-1003">Cell membrane</keyword>
<evidence type="ECO:0000313" key="10">
    <source>
        <dbReference type="Proteomes" id="UP000572007"/>
    </source>
</evidence>
<organism evidence="9 10">
    <name type="scientific">Nocardia coubleae</name>
    <dbReference type="NCBI Taxonomy" id="356147"/>
    <lineage>
        <taxon>Bacteria</taxon>
        <taxon>Bacillati</taxon>
        <taxon>Actinomycetota</taxon>
        <taxon>Actinomycetes</taxon>
        <taxon>Mycobacteriales</taxon>
        <taxon>Nocardiaceae</taxon>
        <taxon>Nocardia</taxon>
    </lineage>
</organism>
<keyword evidence="4 8" id="KW-0812">Transmembrane</keyword>
<evidence type="ECO:0000256" key="8">
    <source>
        <dbReference type="SAM" id="Phobius"/>
    </source>
</evidence>
<keyword evidence="10" id="KW-1185">Reference proteome</keyword>
<comment type="caution">
    <text evidence="9">The sequence shown here is derived from an EMBL/GenBank/DDBJ whole genome shotgun (WGS) entry which is preliminary data.</text>
</comment>
<comment type="subcellular location">
    <subcellularLocation>
        <location evidence="1">Cell membrane</location>
        <topology evidence="1">Multi-pass membrane protein</topology>
    </subcellularLocation>
</comment>
<keyword evidence="5 8" id="KW-1133">Transmembrane helix</keyword>
<dbReference type="InterPro" id="IPR018584">
    <property type="entry name" value="GT87"/>
</dbReference>
<feature type="transmembrane region" description="Helical" evidence="8">
    <location>
        <begin position="258"/>
        <end position="278"/>
    </location>
</feature>
<proteinExistence type="inferred from homology"/>
<dbReference type="AlphaFoldDB" id="A0A846WA86"/>
<keyword evidence="6 8" id="KW-0472">Membrane</keyword>
<evidence type="ECO:0000256" key="1">
    <source>
        <dbReference type="ARBA" id="ARBA00004651"/>
    </source>
</evidence>
<sequence>MARNLFDKAERSAGQVVKSVMWPLALVTAADMVFTKALPGHHTNDFKPVYTAVAAFLRGEPVYTANLSSVDPHYLYPPGGTLLLTPIGLLDEPTGRTVFLFLNLFAAIAAIHLLLRMFGYSWRSPMAPVAYFALFLSEALVNTLTFGNVNGLFFLAEVVFLVLLLRRRNIAAGLVLGVTIAIKPILVPLLLLPAVRRQWSTVLIAVAMPLLTTAIAWPLAADPGRYFVHNLPYSLQVRDYYNSSISGFGAYYGLPPTAVLLTRGLLAVLVAISLWLLWRYYRNQELFFVTTASGVLLTAEYSLSSLGQQYYSMFLFPFLFTVVLANSVLRNWVAWLAVFGFTSYETWLLFRWPAFGRNLEYSRATFSWVLLLIVVFCVLGDRYLTARREHRLAHGIDPIRSAPDFPVPDIERHHV</sequence>
<feature type="transmembrane region" description="Helical" evidence="8">
    <location>
        <begin position="98"/>
        <end position="119"/>
    </location>
</feature>
<evidence type="ECO:0000256" key="4">
    <source>
        <dbReference type="ARBA" id="ARBA00022692"/>
    </source>
</evidence>
<feature type="transmembrane region" description="Helical" evidence="8">
    <location>
        <begin position="365"/>
        <end position="384"/>
    </location>
</feature>
<feature type="transmembrane region" description="Helical" evidence="8">
    <location>
        <begin position="309"/>
        <end position="325"/>
    </location>
</feature>
<evidence type="ECO:0000256" key="7">
    <source>
        <dbReference type="ARBA" id="ARBA00024033"/>
    </source>
</evidence>
<comment type="similarity">
    <text evidence="7">Belongs to the glycosyltransferase 87 family.</text>
</comment>